<keyword evidence="1" id="KW-0472">Membrane</keyword>
<evidence type="ECO:0000313" key="3">
    <source>
        <dbReference type="Proteomes" id="UP001223072"/>
    </source>
</evidence>
<dbReference type="Proteomes" id="UP001223072">
    <property type="component" value="Unassembled WGS sequence"/>
</dbReference>
<gene>
    <name evidence="2" type="ORF">QFZ49_000032</name>
</gene>
<keyword evidence="1" id="KW-1133">Transmembrane helix</keyword>
<accession>A0ABU0RDS0</accession>
<keyword evidence="1" id="KW-0812">Transmembrane</keyword>
<evidence type="ECO:0000256" key="1">
    <source>
        <dbReference type="SAM" id="Phobius"/>
    </source>
</evidence>
<name>A0ABU0RDS0_9ACTN</name>
<dbReference type="RefSeq" id="WP_307624439.1">
    <property type="nucleotide sequence ID" value="NZ_JAUSZS010000002.1"/>
</dbReference>
<proteinExistence type="predicted"/>
<feature type="transmembrane region" description="Helical" evidence="1">
    <location>
        <begin position="32"/>
        <end position="52"/>
    </location>
</feature>
<evidence type="ECO:0000313" key="2">
    <source>
        <dbReference type="EMBL" id="MDQ0930125.1"/>
    </source>
</evidence>
<feature type="transmembrane region" description="Helical" evidence="1">
    <location>
        <begin position="58"/>
        <end position="77"/>
    </location>
</feature>
<keyword evidence="3" id="KW-1185">Reference proteome</keyword>
<organism evidence="2 3">
    <name type="scientific">Streptomyces turgidiscabies</name>
    <dbReference type="NCBI Taxonomy" id="85558"/>
    <lineage>
        <taxon>Bacteria</taxon>
        <taxon>Bacillati</taxon>
        <taxon>Actinomycetota</taxon>
        <taxon>Actinomycetes</taxon>
        <taxon>Kitasatosporales</taxon>
        <taxon>Streptomycetaceae</taxon>
        <taxon>Streptomyces</taxon>
    </lineage>
</organism>
<reference evidence="2 3" key="1">
    <citation type="submission" date="2023-07" db="EMBL/GenBank/DDBJ databases">
        <title>Comparative genomics of wheat-associated soil bacteria to identify genetic determinants of phenazine resistance.</title>
        <authorList>
            <person name="Mouncey N."/>
        </authorList>
    </citation>
    <scope>NUCLEOTIDE SEQUENCE [LARGE SCALE GENOMIC DNA]</scope>
    <source>
        <strain evidence="2 3">W2I16</strain>
    </source>
</reference>
<dbReference type="EMBL" id="JAUSZS010000002">
    <property type="protein sequence ID" value="MDQ0930125.1"/>
    <property type="molecule type" value="Genomic_DNA"/>
</dbReference>
<feature type="transmembrane region" description="Helical" evidence="1">
    <location>
        <begin position="135"/>
        <end position="157"/>
    </location>
</feature>
<feature type="transmembrane region" description="Helical" evidence="1">
    <location>
        <begin position="6"/>
        <end position="25"/>
    </location>
</feature>
<protein>
    <submittedName>
        <fullName evidence="2">Uncharacterized protein</fullName>
    </submittedName>
</protein>
<sequence>MPLTLWVVAVVLCDLLLTCVLLRWLPARRDRWIAALPFPLIAALTLTLRHTAGASWPAALAGCAGFVCGILLALLPFPGWVSSWTLPVRGEARLRLREVALVVPGVLTPLSTKRMDAAVTKAFAVRQVVRARGPFPLPLGVTLLTVPVACALAARWASQALGG</sequence>
<comment type="caution">
    <text evidence="2">The sequence shown here is derived from an EMBL/GenBank/DDBJ whole genome shotgun (WGS) entry which is preliminary data.</text>
</comment>